<comment type="caution">
    <text evidence="2">The sequence shown here is derived from an EMBL/GenBank/DDBJ whole genome shotgun (WGS) entry which is preliminary data.</text>
</comment>
<feature type="domain" description="ER-bound oxygenase mpaB/mpaB'/Rubber oxygenase catalytic" evidence="1">
    <location>
        <begin position="43"/>
        <end position="241"/>
    </location>
</feature>
<dbReference type="InterPro" id="IPR018713">
    <property type="entry name" value="MPAB/Lcp_cat_dom"/>
</dbReference>
<dbReference type="Proteomes" id="UP001152755">
    <property type="component" value="Unassembled WGS sequence"/>
</dbReference>
<dbReference type="Pfam" id="PF09995">
    <property type="entry name" value="MPAB_Lcp_cat"/>
    <property type="match status" value="1"/>
</dbReference>
<dbReference type="InterPro" id="IPR046366">
    <property type="entry name" value="MPAB"/>
</dbReference>
<sequence>MSARNRYHWKRTIDALDARTQCQEIVRILHFHEFPWDMFQSGALAQFRTFAVPTIGALLAETAEYTDHTQKRVDDTALILGTFIEHDLDSEVGRQAFRRLNHMHGAYEISNDDMLYTLATLVVGPIRWVQRYGWRRVSDHEITAMVNHMHNVGRRMGIKDVPTTYGAFERFYDDFEATHFAYSAGGAAVADATLDLMTTYPPNDRLPARLAKRLARAVMDRRLADALHYRRPTALECALVDGALWLRGRVVRFLPPRTRPLRTSELPYIRTYPDGYRVDELGTFPRSCPVRHVGDASA</sequence>
<protein>
    <submittedName>
        <fullName evidence="2">DUF2236 domain-containing protein</fullName>
    </submittedName>
</protein>
<dbReference type="EMBL" id="JANRHA010000004">
    <property type="protein sequence ID" value="MDG3014644.1"/>
    <property type="molecule type" value="Genomic_DNA"/>
</dbReference>
<keyword evidence="3" id="KW-1185">Reference proteome</keyword>
<gene>
    <name evidence="2" type="ORF">NVS88_08745</name>
</gene>
<organism evidence="2 3">
    <name type="scientific">Speluncibacter jeojiensis</name>
    <dbReference type="NCBI Taxonomy" id="2710754"/>
    <lineage>
        <taxon>Bacteria</taxon>
        <taxon>Bacillati</taxon>
        <taxon>Actinomycetota</taxon>
        <taxon>Actinomycetes</taxon>
        <taxon>Mycobacteriales</taxon>
        <taxon>Speluncibacteraceae</taxon>
        <taxon>Speluncibacter</taxon>
    </lineage>
</organism>
<evidence type="ECO:0000313" key="2">
    <source>
        <dbReference type="EMBL" id="MDG3014644.1"/>
    </source>
</evidence>
<dbReference type="RefSeq" id="WP_332519678.1">
    <property type="nucleotide sequence ID" value="NZ_JANRHA010000004.1"/>
</dbReference>
<accession>A0A9X4RDE6</accession>
<dbReference type="AlphaFoldDB" id="A0A9X4RDE6"/>
<evidence type="ECO:0000259" key="1">
    <source>
        <dbReference type="Pfam" id="PF09995"/>
    </source>
</evidence>
<dbReference type="GO" id="GO:0016491">
    <property type="term" value="F:oxidoreductase activity"/>
    <property type="evidence" value="ECO:0007669"/>
    <property type="project" value="InterPro"/>
</dbReference>
<dbReference type="PANTHER" id="PTHR36124:SF1">
    <property type="entry name" value="ER-BOUND OXYGENASE MPAB_MPAB'_RUBBER OXYGENASE CATALYTIC DOMAIN-CONTAINING PROTEIN"/>
    <property type="match status" value="1"/>
</dbReference>
<reference evidence="2" key="1">
    <citation type="submission" date="2022-08" db="EMBL/GenBank/DDBJ databases">
        <title>Genome analysis of Corynebacteriales strain.</title>
        <authorList>
            <person name="Lee S.D."/>
        </authorList>
    </citation>
    <scope>NUCLEOTIDE SEQUENCE</scope>
    <source>
        <strain evidence="2">D3-21</strain>
    </source>
</reference>
<dbReference type="PANTHER" id="PTHR36124">
    <property type="match status" value="1"/>
</dbReference>
<name>A0A9X4RDE6_9ACTN</name>
<proteinExistence type="predicted"/>
<evidence type="ECO:0000313" key="3">
    <source>
        <dbReference type="Proteomes" id="UP001152755"/>
    </source>
</evidence>